<gene>
    <name evidence="7" type="primary">ORF56904</name>
</gene>
<proteinExistence type="predicted"/>
<evidence type="ECO:0000256" key="5">
    <source>
        <dbReference type="SAM" id="MobiDB-lite"/>
    </source>
</evidence>
<dbReference type="EMBL" id="HACG01019118">
    <property type="protein sequence ID" value="CEK65983.1"/>
    <property type="molecule type" value="Transcribed_RNA"/>
</dbReference>
<accession>A0A0B6ZBY6</accession>
<dbReference type="GO" id="GO:0019369">
    <property type="term" value="P:arachidonate metabolic process"/>
    <property type="evidence" value="ECO:0007669"/>
    <property type="project" value="TreeGrafter"/>
</dbReference>
<organism evidence="7">
    <name type="scientific">Arion vulgaris</name>
    <dbReference type="NCBI Taxonomy" id="1028688"/>
    <lineage>
        <taxon>Eukaryota</taxon>
        <taxon>Metazoa</taxon>
        <taxon>Spiralia</taxon>
        <taxon>Lophotrochozoa</taxon>
        <taxon>Mollusca</taxon>
        <taxon>Gastropoda</taxon>
        <taxon>Heterobranchia</taxon>
        <taxon>Euthyneura</taxon>
        <taxon>Panpulmonata</taxon>
        <taxon>Eupulmonata</taxon>
        <taxon>Stylommatophora</taxon>
        <taxon>Helicina</taxon>
        <taxon>Arionoidea</taxon>
        <taxon>Arionidae</taxon>
        <taxon>Arion</taxon>
    </lineage>
</organism>
<name>A0A0B6ZBY6_9EUPU</name>
<dbReference type="GO" id="GO:0016020">
    <property type="term" value="C:membrane"/>
    <property type="evidence" value="ECO:0007669"/>
    <property type="project" value="TreeGrafter"/>
</dbReference>
<protein>
    <recommendedName>
        <fullName evidence="6">PNPLA domain-containing protein</fullName>
    </recommendedName>
</protein>
<comment type="caution">
    <text evidence="4">Lacks conserved residue(s) required for the propagation of feature annotation.</text>
</comment>
<dbReference type="PANTHER" id="PTHR24185">
    <property type="entry name" value="CALCIUM-INDEPENDENT PHOSPHOLIPASE A2-GAMMA"/>
    <property type="match status" value="1"/>
</dbReference>
<evidence type="ECO:0000313" key="7">
    <source>
        <dbReference type="EMBL" id="CEK65983.1"/>
    </source>
</evidence>
<dbReference type="GO" id="GO:0016042">
    <property type="term" value="P:lipid catabolic process"/>
    <property type="evidence" value="ECO:0007669"/>
    <property type="project" value="UniProtKB-KW"/>
</dbReference>
<evidence type="ECO:0000256" key="1">
    <source>
        <dbReference type="ARBA" id="ARBA00022801"/>
    </source>
</evidence>
<evidence type="ECO:0000256" key="2">
    <source>
        <dbReference type="ARBA" id="ARBA00022963"/>
    </source>
</evidence>
<dbReference type="Gene3D" id="3.40.1090.10">
    <property type="entry name" value="Cytosolic phospholipase A2 catalytic domain"/>
    <property type="match status" value="1"/>
</dbReference>
<dbReference type="InterPro" id="IPR002641">
    <property type="entry name" value="PNPLA_dom"/>
</dbReference>
<feature type="short sequence motif" description="GXSXG" evidence="4">
    <location>
        <begin position="338"/>
        <end position="342"/>
    </location>
</feature>
<feature type="domain" description="PNPLA" evidence="6">
    <location>
        <begin position="302"/>
        <end position="486"/>
    </location>
</feature>
<sequence>RPYIRSSKSVCTEDLNSECTTSRQNGCLPTTFSRRFRTDEANKTPKQGNSPVEVLSPGVHPAVGKKPKTSISLSFLGDMIPMKVAELNKYLTDTSKKFLASSYMNRGKINNKPVGDKTGNNGSAYSLEKTTAKINQSIVSFYDTSCAKEVPPSQRLHPSSKLQTFANTTIDLQEDEQTPGDTPQAIGPLFPLIPNTETKKKIAEARRAEKISRLSLESRTRALVQSLKSAHSQMSKITRSEELCEHLIAHPECVWEASNEKVVPCLLSLSHSPDKLLRGLAFEALSLLGYCKALKSPGIRILSIDGGGTRGLVAIEFLKALEKQTQRKVHELFDYVCGVSTGALLAAMVCLYKMPLDRCEDLYKDCATRMFTRNRVVGTTKLMWNHGFYDSHSWEEILKKEIGERMFVDFSRETDLPKMAAVSSLVIPHACRLFCFVHITTHQVSAPSIQAAASTRSGKSSGPRQRLQDILNLLYETIKFMKTEVF</sequence>
<evidence type="ECO:0000256" key="3">
    <source>
        <dbReference type="ARBA" id="ARBA00023098"/>
    </source>
</evidence>
<dbReference type="GO" id="GO:0047499">
    <property type="term" value="F:calcium-independent phospholipase A2 activity"/>
    <property type="evidence" value="ECO:0007669"/>
    <property type="project" value="TreeGrafter"/>
</dbReference>
<dbReference type="SUPFAM" id="SSF52151">
    <property type="entry name" value="FabD/lysophospholipase-like"/>
    <property type="match status" value="1"/>
</dbReference>
<feature type="short sequence motif" description="GXGXXG" evidence="4">
    <location>
        <begin position="306"/>
        <end position="311"/>
    </location>
</feature>
<keyword evidence="3" id="KW-0443">Lipid metabolism</keyword>
<reference evidence="7" key="1">
    <citation type="submission" date="2014-12" db="EMBL/GenBank/DDBJ databases">
        <title>Insight into the proteome of Arion vulgaris.</title>
        <authorList>
            <person name="Aradska J."/>
            <person name="Bulat T."/>
            <person name="Smidak R."/>
            <person name="Sarate P."/>
            <person name="Gangsoo J."/>
            <person name="Sialana F."/>
            <person name="Bilban M."/>
            <person name="Lubec G."/>
        </authorList>
    </citation>
    <scope>NUCLEOTIDE SEQUENCE</scope>
    <source>
        <tissue evidence="7">Skin</tissue>
    </source>
</reference>
<dbReference type="PROSITE" id="PS51635">
    <property type="entry name" value="PNPLA"/>
    <property type="match status" value="1"/>
</dbReference>
<evidence type="ECO:0000256" key="4">
    <source>
        <dbReference type="PROSITE-ProRule" id="PRU01161"/>
    </source>
</evidence>
<keyword evidence="1" id="KW-0378">Hydrolase</keyword>
<dbReference type="Pfam" id="PF01734">
    <property type="entry name" value="Patatin"/>
    <property type="match status" value="1"/>
</dbReference>
<evidence type="ECO:0000259" key="6">
    <source>
        <dbReference type="PROSITE" id="PS51635"/>
    </source>
</evidence>
<dbReference type="InterPro" id="IPR016035">
    <property type="entry name" value="Acyl_Trfase/lysoPLipase"/>
</dbReference>
<feature type="region of interest" description="Disordered" evidence="5">
    <location>
        <begin position="40"/>
        <end position="63"/>
    </location>
</feature>
<dbReference type="PANTHER" id="PTHR24185:SF1">
    <property type="entry name" value="CALCIUM-INDEPENDENT PHOSPHOLIPASE A2-GAMMA"/>
    <property type="match status" value="1"/>
</dbReference>
<keyword evidence="2" id="KW-0442">Lipid degradation</keyword>
<dbReference type="AlphaFoldDB" id="A0A0B6ZBY6"/>
<feature type="non-terminal residue" evidence="7">
    <location>
        <position position="1"/>
    </location>
</feature>